<dbReference type="CDD" id="cd00093">
    <property type="entry name" value="HTH_XRE"/>
    <property type="match status" value="1"/>
</dbReference>
<dbReference type="PROSITE" id="PS50943">
    <property type="entry name" value="HTH_CROC1"/>
    <property type="match status" value="1"/>
</dbReference>
<dbReference type="InterPro" id="IPR001387">
    <property type="entry name" value="Cro/C1-type_HTH"/>
</dbReference>
<dbReference type="HOGENOM" id="CLU_066192_18_0_3"/>
<dbReference type="Pfam" id="PF01381">
    <property type="entry name" value="HTH_3"/>
    <property type="match status" value="1"/>
</dbReference>
<evidence type="ECO:0000259" key="1">
    <source>
        <dbReference type="PROSITE" id="PS50943"/>
    </source>
</evidence>
<dbReference type="Proteomes" id="UP000003959">
    <property type="component" value="Unassembled WGS sequence"/>
</dbReference>
<dbReference type="SUPFAM" id="SSF47413">
    <property type="entry name" value="lambda repressor-like DNA-binding domains"/>
    <property type="match status" value="1"/>
</dbReference>
<reference evidence="3" key="1">
    <citation type="journal article" date="2011" name="Proc. Natl. Acad. Sci. U.S.A.">
        <title>Genomic insights into the physiology and ecology of the marine filamentous cyanobacterium Lyngbya majuscula.</title>
        <authorList>
            <person name="Jones A.C."/>
            <person name="Monroe E.A."/>
            <person name="Podell S."/>
            <person name="Hess W.R."/>
            <person name="Klages S."/>
            <person name="Esquenazi E."/>
            <person name="Niessen S."/>
            <person name="Hoover H."/>
            <person name="Rothmann M."/>
            <person name="Lasken R.S."/>
            <person name="Yates J.R.III."/>
            <person name="Reinhardt R."/>
            <person name="Kube M."/>
            <person name="Burkart M.D."/>
            <person name="Allen E.E."/>
            <person name="Dorrestein P.C."/>
            <person name="Gerwick W.H."/>
            <person name="Gerwick L."/>
        </authorList>
    </citation>
    <scope>NUCLEOTIDE SEQUENCE [LARGE SCALE GENOMIC DNA]</scope>
    <source>
        <strain evidence="3">3L</strain>
    </source>
</reference>
<dbReference type="Gene3D" id="1.10.260.40">
    <property type="entry name" value="lambda repressor-like DNA-binding domains"/>
    <property type="match status" value="1"/>
</dbReference>
<dbReference type="RefSeq" id="WP_008189746.1">
    <property type="nucleotide sequence ID" value="NZ_GL890970.1"/>
</dbReference>
<evidence type="ECO:0000313" key="3">
    <source>
        <dbReference type="Proteomes" id="UP000003959"/>
    </source>
</evidence>
<name>F4Y194_9CYAN</name>
<dbReference type="InterPro" id="IPR010982">
    <property type="entry name" value="Lambda_DNA-bd_dom_sf"/>
</dbReference>
<organism evidence="2 3">
    <name type="scientific">Moorena producens 3L</name>
    <dbReference type="NCBI Taxonomy" id="489825"/>
    <lineage>
        <taxon>Bacteria</taxon>
        <taxon>Bacillati</taxon>
        <taxon>Cyanobacteriota</taxon>
        <taxon>Cyanophyceae</taxon>
        <taxon>Coleofasciculales</taxon>
        <taxon>Coleofasciculaceae</taxon>
        <taxon>Moorena</taxon>
    </lineage>
</organism>
<accession>F4Y194</accession>
<dbReference type="SMART" id="SM00530">
    <property type="entry name" value="HTH_XRE"/>
    <property type="match status" value="1"/>
</dbReference>
<gene>
    <name evidence="2" type="ORF">LYNGBM3L_65220</name>
</gene>
<dbReference type="eggNOG" id="COG1396">
    <property type="taxonomic scope" value="Bacteria"/>
</dbReference>
<protein>
    <submittedName>
        <fullName evidence="2">Helix-turn-helix protein</fullName>
    </submittedName>
</protein>
<dbReference type="EMBL" id="GL890970">
    <property type="protein sequence ID" value="EGJ29036.1"/>
    <property type="molecule type" value="Genomic_DNA"/>
</dbReference>
<dbReference type="AlphaFoldDB" id="F4Y194"/>
<proteinExistence type="predicted"/>
<dbReference type="GO" id="GO:0003677">
    <property type="term" value="F:DNA binding"/>
    <property type="evidence" value="ECO:0007669"/>
    <property type="project" value="InterPro"/>
</dbReference>
<keyword evidence="3" id="KW-1185">Reference proteome</keyword>
<dbReference type="OrthoDB" id="572992at2"/>
<feature type="domain" description="HTH cro/C1-type" evidence="1">
    <location>
        <begin position="36"/>
        <end position="94"/>
    </location>
</feature>
<evidence type="ECO:0000313" key="2">
    <source>
        <dbReference type="EMBL" id="EGJ29036.1"/>
    </source>
</evidence>
<sequence length="100" mass="11335">MSRPTFAKFKEKALVNSEVKKEYEALAVAYDLRKKLIDLRKKAGLTQEELAKILNTQKSNISRLENVNSSYSPKLSTIEDYAQAVGYKVEINFVPIEPSP</sequence>